<dbReference type="AlphaFoldDB" id="A0A939B8I4"/>
<proteinExistence type="predicted"/>
<dbReference type="EMBL" id="JACJJG010000152">
    <property type="protein sequence ID" value="MBM6674905.1"/>
    <property type="molecule type" value="Genomic_DNA"/>
</dbReference>
<dbReference type="PANTHER" id="PTHR12526:SF630">
    <property type="entry name" value="GLYCOSYLTRANSFERASE"/>
    <property type="match status" value="1"/>
</dbReference>
<dbReference type="RefSeq" id="WP_205105963.1">
    <property type="nucleotide sequence ID" value="NZ_JACJJG010000152.1"/>
</dbReference>
<dbReference type="PANTHER" id="PTHR12526">
    <property type="entry name" value="GLYCOSYLTRANSFERASE"/>
    <property type="match status" value="1"/>
</dbReference>
<reference evidence="1" key="2">
    <citation type="journal article" date="2021" name="Sci. Rep.">
        <title>The distribution of antibiotic resistance genes in chicken gut microbiota commensals.</title>
        <authorList>
            <person name="Juricova H."/>
            <person name="Matiasovicova J."/>
            <person name="Kubasova T."/>
            <person name="Cejkova D."/>
            <person name="Rychlik I."/>
        </authorList>
    </citation>
    <scope>NUCLEOTIDE SEQUENCE</scope>
    <source>
        <strain evidence="1">An824</strain>
    </source>
</reference>
<keyword evidence="2" id="KW-1185">Reference proteome</keyword>
<dbReference type="CDD" id="cd03801">
    <property type="entry name" value="GT4_PimA-like"/>
    <property type="match status" value="1"/>
</dbReference>
<accession>A0A939B8I4</accession>
<comment type="caution">
    <text evidence="1">The sequence shown here is derived from an EMBL/GenBank/DDBJ whole genome shotgun (WGS) entry which is preliminary data.</text>
</comment>
<gene>
    <name evidence="1" type="ORF">H6A34_13635</name>
</gene>
<dbReference type="SUPFAM" id="SSF53756">
    <property type="entry name" value="UDP-Glycosyltransferase/glycogen phosphorylase"/>
    <property type="match status" value="1"/>
</dbReference>
<dbReference type="Gene3D" id="3.40.50.2000">
    <property type="entry name" value="Glycogen Phosphorylase B"/>
    <property type="match status" value="2"/>
</dbReference>
<evidence type="ECO:0000313" key="2">
    <source>
        <dbReference type="Proteomes" id="UP000706891"/>
    </source>
</evidence>
<sequence length="406" mass="46779">MKNILVVLHMCPYPLTTGGNQAVINGIKALSKHNNVVLLFPSNRKNSNSKRIKELEKALSVEVETFTPKIFNSKVTAYKYLSDKIMFYLLHKNKDYMIEREMNLCNNIITDEFINYMYNIIDNKHIDVVQIEFVPFLSLVNALEGKNVTKVFVHHELRFIRNKLILSKIRHAKNYFTYLFEKLKNEEISLLNKFDAIITLSEIDAKKLKQNGVIIPIFPSFAIVSSHTQSWVYAKYRLTFLGPGMHNPNFQGLKWFIDNVWERITKTDDKYSLDIIGKWSKEQIEELGCHDKINYLGFVDNLGDVLKGSIMIVPITIGSGIRMKILEAAQYKIPIITTTIGCEGLPLKDNENCFIADTPVDFANKIFEIGKRDLQERLVNNAYKTIIKNYSLNALIVSRDKILESI</sequence>
<dbReference type="Proteomes" id="UP000706891">
    <property type="component" value="Unassembled WGS sequence"/>
</dbReference>
<reference evidence="1" key="1">
    <citation type="submission" date="2020-08" db="EMBL/GenBank/DDBJ databases">
        <authorList>
            <person name="Cejkova D."/>
            <person name="Kubasova T."/>
            <person name="Jahodarova E."/>
            <person name="Rychlik I."/>
        </authorList>
    </citation>
    <scope>NUCLEOTIDE SEQUENCE</scope>
    <source>
        <strain evidence="1">An824</strain>
    </source>
</reference>
<dbReference type="Pfam" id="PF13692">
    <property type="entry name" value="Glyco_trans_1_4"/>
    <property type="match status" value="1"/>
</dbReference>
<evidence type="ECO:0000313" key="1">
    <source>
        <dbReference type="EMBL" id="MBM6674905.1"/>
    </source>
</evidence>
<protein>
    <submittedName>
        <fullName evidence="1">Glycosyltransferase family 4 protein</fullName>
    </submittedName>
</protein>
<name>A0A939B8I4_9BACT</name>
<organism evidence="1 2">
    <name type="scientific">Marseilla massiliensis</name>
    <dbReference type="NCBI Taxonomy" id="1841864"/>
    <lineage>
        <taxon>Bacteria</taxon>
        <taxon>Pseudomonadati</taxon>
        <taxon>Bacteroidota</taxon>
        <taxon>Bacteroidia</taxon>
        <taxon>Bacteroidales</taxon>
        <taxon>Prevotellaceae</taxon>
        <taxon>Marseilla</taxon>
    </lineage>
</organism>